<dbReference type="GO" id="GO:0016540">
    <property type="term" value="P:protein autoprocessing"/>
    <property type="evidence" value="ECO:0007669"/>
    <property type="project" value="InterPro"/>
</dbReference>
<evidence type="ECO:0000256" key="1">
    <source>
        <dbReference type="ARBA" id="ARBA00008535"/>
    </source>
</evidence>
<evidence type="ECO:0000259" key="6">
    <source>
        <dbReference type="PROSITE" id="PS51720"/>
    </source>
</evidence>
<evidence type="ECO:0000313" key="7">
    <source>
        <dbReference type="EMBL" id="CAG5131928.1"/>
    </source>
</evidence>
<keyword evidence="3" id="KW-0342">GTP-binding</keyword>
<dbReference type="GO" id="GO:0005525">
    <property type="term" value="F:GTP binding"/>
    <property type="evidence" value="ECO:0007669"/>
    <property type="project" value="UniProtKB-KW"/>
</dbReference>
<organism evidence="7 8">
    <name type="scientific">Candidula unifasciata</name>
    <dbReference type="NCBI Taxonomy" id="100452"/>
    <lineage>
        <taxon>Eukaryota</taxon>
        <taxon>Metazoa</taxon>
        <taxon>Spiralia</taxon>
        <taxon>Lophotrochozoa</taxon>
        <taxon>Mollusca</taxon>
        <taxon>Gastropoda</taxon>
        <taxon>Heterobranchia</taxon>
        <taxon>Euthyneura</taxon>
        <taxon>Panpulmonata</taxon>
        <taxon>Eupulmonata</taxon>
        <taxon>Stylommatophora</taxon>
        <taxon>Helicina</taxon>
        <taxon>Helicoidea</taxon>
        <taxon>Geomitridae</taxon>
        <taxon>Candidula</taxon>
    </lineage>
</organism>
<proteinExistence type="inferred from homology"/>
<dbReference type="Pfam" id="PF04548">
    <property type="entry name" value="AIG1"/>
    <property type="match status" value="1"/>
</dbReference>
<evidence type="ECO:0000256" key="4">
    <source>
        <dbReference type="SAM" id="Coils"/>
    </source>
</evidence>
<dbReference type="Gene3D" id="2.170.16.10">
    <property type="entry name" value="Hedgehog/Intein (Hint) domain"/>
    <property type="match status" value="1"/>
</dbReference>
<gene>
    <name evidence="7" type="ORF">CUNI_LOCUS17486</name>
</gene>
<keyword evidence="2" id="KW-0547">Nucleotide-binding</keyword>
<keyword evidence="8" id="KW-1185">Reference proteome</keyword>
<accession>A0A8S3ZV54</accession>
<dbReference type="EMBL" id="CAJHNH020004961">
    <property type="protein sequence ID" value="CAG5131928.1"/>
    <property type="molecule type" value="Genomic_DNA"/>
</dbReference>
<dbReference type="InterPro" id="IPR006703">
    <property type="entry name" value="G_AIG1"/>
</dbReference>
<dbReference type="InterPro" id="IPR027417">
    <property type="entry name" value="P-loop_NTPase"/>
</dbReference>
<dbReference type="FunFam" id="3.40.50.300:FF:000840">
    <property type="entry name" value="Immune-associated nucleotide-binding protein 9"/>
    <property type="match status" value="1"/>
</dbReference>
<dbReference type="InterPro" id="IPR001767">
    <property type="entry name" value="Hedgehog_Hint"/>
</dbReference>
<reference evidence="7" key="1">
    <citation type="submission" date="2021-04" db="EMBL/GenBank/DDBJ databases">
        <authorList>
            <consortium name="Molecular Ecology Group"/>
        </authorList>
    </citation>
    <scope>NUCLEOTIDE SEQUENCE</scope>
</reference>
<name>A0A8S3ZV54_9EUPU</name>
<dbReference type="InterPro" id="IPR006141">
    <property type="entry name" value="Intein_N"/>
</dbReference>
<dbReference type="PROSITE" id="PS51720">
    <property type="entry name" value="G_AIG1"/>
    <property type="match status" value="1"/>
</dbReference>
<dbReference type="CDD" id="cd00081">
    <property type="entry name" value="Hint"/>
    <property type="match status" value="1"/>
</dbReference>
<evidence type="ECO:0000256" key="2">
    <source>
        <dbReference type="ARBA" id="ARBA00022741"/>
    </source>
</evidence>
<dbReference type="GO" id="GO:0016539">
    <property type="term" value="P:intein-mediated protein splicing"/>
    <property type="evidence" value="ECO:0007669"/>
    <property type="project" value="InterPro"/>
</dbReference>
<dbReference type="InterPro" id="IPR045058">
    <property type="entry name" value="GIMA/IAN/Toc"/>
</dbReference>
<evidence type="ECO:0000256" key="3">
    <source>
        <dbReference type="ARBA" id="ARBA00023134"/>
    </source>
</evidence>
<dbReference type="SMART" id="SM00306">
    <property type="entry name" value="HintN"/>
    <property type="match status" value="1"/>
</dbReference>
<evidence type="ECO:0000256" key="5">
    <source>
        <dbReference type="SAM" id="MobiDB-lite"/>
    </source>
</evidence>
<protein>
    <recommendedName>
        <fullName evidence="6">AIG1-type G domain-containing protein</fullName>
    </recommendedName>
</protein>
<comment type="caution">
    <text evidence="7">The sequence shown here is derived from an EMBL/GenBank/DDBJ whole genome shotgun (WGS) entry which is preliminary data.</text>
</comment>
<dbReference type="InterPro" id="IPR036844">
    <property type="entry name" value="Hint_dom_sf"/>
</dbReference>
<dbReference type="SUPFAM" id="SSF51294">
    <property type="entry name" value="Hedgehog/intein (Hint) domain"/>
    <property type="match status" value="1"/>
</dbReference>
<dbReference type="SUPFAM" id="SSF52540">
    <property type="entry name" value="P-loop containing nucleoside triphosphate hydrolases"/>
    <property type="match status" value="1"/>
</dbReference>
<feature type="coiled-coil region" evidence="4">
    <location>
        <begin position="741"/>
        <end position="768"/>
    </location>
</feature>
<dbReference type="AlphaFoldDB" id="A0A8S3ZV54"/>
<dbReference type="PANTHER" id="PTHR10903">
    <property type="entry name" value="GTPASE, IMAP FAMILY MEMBER-RELATED"/>
    <property type="match status" value="1"/>
</dbReference>
<dbReference type="OrthoDB" id="6056605at2759"/>
<dbReference type="PROSITE" id="PS50817">
    <property type="entry name" value="INTEIN_N_TER"/>
    <property type="match status" value="1"/>
</dbReference>
<dbReference type="PANTHER" id="PTHR10903:SF184">
    <property type="entry name" value="GTP-BINDING PROTEIN A"/>
    <property type="match status" value="1"/>
</dbReference>
<keyword evidence="4" id="KW-0175">Coiled coil</keyword>
<comment type="similarity">
    <text evidence="1">Belongs to the TRAFAC class TrmE-Era-EngA-EngB-Septin-like GTPase superfamily. AIG1/Toc34/Toc159-like paraseptin GTPase family. IAN subfamily.</text>
</comment>
<dbReference type="Pfam" id="PF01079">
    <property type="entry name" value="Hint"/>
    <property type="match status" value="1"/>
</dbReference>
<evidence type="ECO:0000313" key="8">
    <source>
        <dbReference type="Proteomes" id="UP000678393"/>
    </source>
</evidence>
<feature type="region of interest" description="Disordered" evidence="5">
    <location>
        <begin position="799"/>
        <end position="818"/>
    </location>
</feature>
<dbReference type="Gene3D" id="3.40.50.300">
    <property type="entry name" value="P-loop containing nucleotide triphosphate hydrolases"/>
    <property type="match status" value="1"/>
</dbReference>
<dbReference type="Proteomes" id="UP000678393">
    <property type="component" value="Unassembled WGS sequence"/>
</dbReference>
<dbReference type="InterPro" id="IPR003587">
    <property type="entry name" value="Hint_dom_N"/>
</dbReference>
<sequence length="1056" mass="117021">MDTAVPYHPGMLLGRSVDMKTMQPGYMLIGEDITPTELKVSLTTSQYSFATTLKDVCDILIIPPEYALKVKAGIRDVKNGLVEACLKDLGKADLFTIIFRVSFLEQKQYLSPDVVPMGSDFLDEQGKSGESYHTTESLIAEAAADSESSAHEGDMHLPGSLTGKSRGHHGTHWVKAVEVGNELVTVMTISCKDSEKLNKLRYKLCECLQAYRGQLDRPKMEALSKLAIKIDKKLSKRHNADVCLDIQYASFSELDKYPASMSGMVKTLDSFMDQCVGWTERSKHGQECEVEACVMRCQPGIDKEEKTTVKDSLKQMFSNFYTTPGGGQTVAYHPSRETTEEAPSSNIDGDSESFVVLDPSGTRFFYNLRVTLQSFKEDSDVADSFSSLALSQYPETTYTMFENLFRLLVNCSEAVRLIQEFLSSKRYLLETHFDEGNKVLKSIQNVHLLVLETVADLDFVCIPKENTLEIVITTNPLTTVTDFIENVTSKLPPGSDIDLLMIGKTGHGKSSTGNSILGQNKFVSSAHEESVTSHSGVGWAEIDGRIIKVVDTPGVCDTNNDGDASSIDLAIKSISEAIANCPEGFHALLLIIRFGTRMTAEEKKAIGLLKCVLGEDIVRSHCICVITHGDHFETEMAGSKTTFEEWCKTRSGFLKDLFEECGYRCVLFNNKATDPKVKKAQLIKLVSKVDSLKDSGTRYTNSLFEFAQRERTRIISEEMVPQVNEEMMRDIQLILEYLNGMVNNTSEAARYKDELSRLKERVDNVNSKVTETDNGQLGCLVDTIFALAATIHAKIDEIADRHKPDSPDELAGATPTEATSEVGDLLFQNQEFATYRDEIQKYYTEEMSPKQSMVTDRVTEQVKSEVEREKQCFPGSSVVILSNGKSVTLEELCVGDQVLVRDKTGCLSFDTVYMFGHQDLDASSEFLALKTASQTVYVTSGHYVYCVKDGTEICVSAENVYVGDHLLVVTGDGLVPQSVQAVTFERKRGLFAPFTNSGNVVIDGALMSCYIDVLPATMCHTLLWPVRQLYRVSPSMLSYINGPSSQHPVPAGLKLQ</sequence>
<feature type="domain" description="AIG1-type G" evidence="6">
    <location>
        <begin position="494"/>
        <end position="708"/>
    </location>
</feature>